<dbReference type="AlphaFoldDB" id="A0A517ZHA6"/>
<accession>A0A517ZHA6</accession>
<dbReference type="GO" id="GO:0004014">
    <property type="term" value="F:adenosylmethionine decarboxylase activity"/>
    <property type="evidence" value="ECO:0007669"/>
    <property type="project" value="UniProtKB-EC"/>
</dbReference>
<dbReference type="GO" id="GO:0008295">
    <property type="term" value="P:spermidine biosynthetic process"/>
    <property type="evidence" value="ECO:0007669"/>
    <property type="project" value="UniProtKB-KW"/>
</dbReference>
<dbReference type="Pfam" id="PF02675">
    <property type="entry name" value="AdoMet_dc"/>
    <property type="match status" value="1"/>
</dbReference>
<dbReference type="Proteomes" id="UP000319383">
    <property type="component" value="Chromosome"/>
</dbReference>
<evidence type="ECO:0000256" key="2">
    <source>
        <dbReference type="ARBA" id="ARBA00022793"/>
    </source>
</evidence>
<keyword evidence="6" id="KW-0865">Zymogen</keyword>
<evidence type="ECO:0000256" key="8">
    <source>
        <dbReference type="ARBA" id="ARBA00023270"/>
    </source>
</evidence>
<evidence type="ECO:0000256" key="3">
    <source>
        <dbReference type="ARBA" id="ARBA00022813"/>
    </source>
</evidence>
<keyword evidence="4" id="KW-0745">Spermidine biosynthesis</keyword>
<evidence type="ECO:0000256" key="7">
    <source>
        <dbReference type="ARBA" id="ARBA00023239"/>
    </source>
</evidence>
<gene>
    <name evidence="10" type="primary">speH</name>
    <name evidence="10" type="ORF">Mal52_03080</name>
</gene>
<dbReference type="PANTHER" id="PTHR33866:SF2">
    <property type="entry name" value="S-ADENOSYLMETHIONINE DECARBOXYLASE PROENZYME"/>
    <property type="match status" value="1"/>
</dbReference>
<dbReference type="PANTHER" id="PTHR33866">
    <property type="entry name" value="S-ADENOSYLMETHIONINE DECARBOXYLASE PROENZYME"/>
    <property type="match status" value="1"/>
</dbReference>
<dbReference type="InterPro" id="IPR017716">
    <property type="entry name" value="S-AdoMet_deCOase_pro-enz"/>
</dbReference>
<evidence type="ECO:0000313" key="10">
    <source>
        <dbReference type="EMBL" id="QDU41854.1"/>
    </source>
</evidence>
<dbReference type="KEGG" id="sdyn:Mal52_03080"/>
<organism evidence="10 11">
    <name type="scientific">Symmachiella dynata</name>
    <dbReference type="NCBI Taxonomy" id="2527995"/>
    <lineage>
        <taxon>Bacteria</taxon>
        <taxon>Pseudomonadati</taxon>
        <taxon>Planctomycetota</taxon>
        <taxon>Planctomycetia</taxon>
        <taxon>Planctomycetales</taxon>
        <taxon>Planctomycetaceae</taxon>
        <taxon>Symmachiella</taxon>
    </lineage>
</organism>
<dbReference type="EC" id="4.1.1.50" evidence="10"/>
<dbReference type="NCBIfam" id="TIGR03330">
    <property type="entry name" value="SAM_DCase_Bsu"/>
    <property type="match status" value="1"/>
</dbReference>
<evidence type="ECO:0000256" key="9">
    <source>
        <dbReference type="ARBA" id="ARBA00023317"/>
    </source>
</evidence>
<evidence type="ECO:0000313" key="11">
    <source>
        <dbReference type="Proteomes" id="UP000319383"/>
    </source>
</evidence>
<evidence type="ECO:0000256" key="1">
    <source>
        <dbReference type="ARBA" id="ARBA00001928"/>
    </source>
</evidence>
<dbReference type="InterPro" id="IPR003826">
    <property type="entry name" value="AdoMetDC_fam_prok"/>
</dbReference>
<keyword evidence="5" id="KW-0620">Polyamine biosynthesis</keyword>
<dbReference type="GO" id="GO:0005829">
    <property type="term" value="C:cytosol"/>
    <property type="evidence" value="ECO:0007669"/>
    <property type="project" value="TreeGrafter"/>
</dbReference>
<keyword evidence="9" id="KW-0670">Pyruvate</keyword>
<proteinExistence type="predicted"/>
<keyword evidence="7 10" id="KW-0456">Lyase</keyword>
<evidence type="ECO:0000256" key="5">
    <source>
        <dbReference type="ARBA" id="ARBA00023115"/>
    </source>
</evidence>
<dbReference type="EMBL" id="CP036276">
    <property type="protein sequence ID" value="QDU41854.1"/>
    <property type="molecule type" value="Genomic_DNA"/>
</dbReference>
<comment type="cofactor">
    <cofactor evidence="1">
        <name>pyruvate</name>
        <dbReference type="ChEBI" id="CHEBI:15361"/>
    </cofactor>
</comment>
<dbReference type="Gene3D" id="3.60.90.10">
    <property type="entry name" value="S-adenosylmethionine decarboxylase"/>
    <property type="match status" value="1"/>
</dbReference>
<reference evidence="10 11" key="1">
    <citation type="submission" date="2019-02" db="EMBL/GenBank/DDBJ databases">
        <title>Deep-cultivation of Planctomycetes and their phenomic and genomic characterization uncovers novel biology.</title>
        <authorList>
            <person name="Wiegand S."/>
            <person name="Jogler M."/>
            <person name="Boedeker C."/>
            <person name="Pinto D."/>
            <person name="Vollmers J."/>
            <person name="Rivas-Marin E."/>
            <person name="Kohn T."/>
            <person name="Peeters S.H."/>
            <person name="Heuer A."/>
            <person name="Rast P."/>
            <person name="Oberbeckmann S."/>
            <person name="Bunk B."/>
            <person name="Jeske O."/>
            <person name="Meyerdierks A."/>
            <person name="Storesund J.E."/>
            <person name="Kallscheuer N."/>
            <person name="Luecker S."/>
            <person name="Lage O.M."/>
            <person name="Pohl T."/>
            <person name="Merkel B.J."/>
            <person name="Hornburger P."/>
            <person name="Mueller R.-W."/>
            <person name="Bruemmer F."/>
            <person name="Labrenz M."/>
            <person name="Spormann A.M."/>
            <person name="Op den Camp H."/>
            <person name="Overmann J."/>
            <person name="Amann R."/>
            <person name="Jetten M.S.M."/>
            <person name="Mascher T."/>
            <person name="Medema M.H."/>
            <person name="Devos D.P."/>
            <person name="Kaster A.-K."/>
            <person name="Ovreas L."/>
            <person name="Rohde M."/>
            <person name="Galperin M.Y."/>
            <person name="Jogler C."/>
        </authorList>
    </citation>
    <scope>NUCLEOTIDE SEQUENCE [LARGE SCALE GENOMIC DNA]</scope>
    <source>
        <strain evidence="10 11">Mal52</strain>
    </source>
</reference>
<name>A0A517ZHA6_9PLAN</name>
<keyword evidence="11" id="KW-1185">Reference proteome</keyword>
<keyword evidence="3" id="KW-0068">Autocatalytic cleavage</keyword>
<dbReference type="InterPro" id="IPR016067">
    <property type="entry name" value="S-AdoMet_deCO2ase_core"/>
</dbReference>
<sequence length="156" mass="17103">MTFRRIYELYKGRHLLIDCQGVPRDVCLNDQLILESMAKAATRAGATVISQVRYHFGHNSPPGFTAMVLLDESHCSAHCYADLGLMALDIFTCGRTNPSDILKYILEDVDLGQVTTVQMPRFTVPVTPVTSTSSPHLEAPLSGIADHGGSLELIEE</sequence>
<keyword evidence="2" id="KW-0210">Decarboxylase</keyword>
<dbReference type="SUPFAM" id="SSF56276">
    <property type="entry name" value="S-adenosylmethionine decarboxylase"/>
    <property type="match status" value="1"/>
</dbReference>
<protein>
    <submittedName>
        <fullName evidence="10">S-adenosylmethionine decarboxylase proenzyme</fullName>
        <ecNumber evidence="10">4.1.1.50</ecNumber>
    </submittedName>
</protein>
<evidence type="ECO:0000256" key="4">
    <source>
        <dbReference type="ARBA" id="ARBA00023066"/>
    </source>
</evidence>
<keyword evidence="8" id="KW-0704">Schiff base</keyword>
<evidence type="ECO:0000256" key="6">
    <source>
        <dbReference type="ARBA" id="ARBA00023145"/>
    </source>
</evidence>